<keyword evidence="4" id="KW-1185">Reference proteome</keyword>
<feature type="domain" description="Sulfatase-modifying factor enzyme-like" evidence="2">
    <location>
        <begin position="57"/>
        <end position="181"/>
    </location>
</feature>
<dbReference type="Pfam" id="PF03781">
    <property type="entry name" value="FGE-sulfatase"/>
    <property type="match status" value="2"/>
</dbReference>
<feature type="chain" id="PRO_5022972408" evidence="1">
    <location>
        <begin position="20"/>
        <end position="359"/>
    </location>
</feature>
<proteinExistence type="predicted"/>
<protein>
    <submittedName>
        <fullName evidence="3">Formylglycine-generating enzyme family protein</fullName>
    </submittedName>
</protein>
<dbReference type="InterPro" id="IPR005532">
    <property type="entry name" value="SUMF_dom"/>
</dbReference>
<feature type="domain" description="Sulfatase-modifying factor enzyme-like" evidence="2">
    <location>
        <begin position="264"/>
        <end position="353"/>
    </location>
</feature>
<dbReference type="SUPFAM" id="SSF56436">
    <property type="entry name" value="C-type lectin-like"/>
    <property type="match status" value="1"/>
</dbReference>
<evidence type="ECO:0000313" key="3">
    <source>
        <dbReference type="EMBL" id="QEL13738.1"/>
    </source>
</evidence>
<evidence type="ECO:0000313" key="4">
    <source>
        <dbReference type="Proteomes" id="UP000324974"/>
    </source>
</evidence>
<dbReference type="InterPro" id="IPR042095">
    <property type="entry name" value="SUMF_sf"/>
</dbReference>
<dbReference type="EMBL" id="CP042425">
    <property type="protein sequence ID" value="QEL13738.1"/>
    <property type="molecule type" value="Genomic_DNA"/>
</dbReference>
<dbReference type="RefSeq" id="WP_168218778.1">
    <property type="nucleotide sequence ID" value="NZ_CP042425.1"/>
</dbReference>
<reference evidence="4" key="1">
    <citation type="submission" date="2019-08" db="EMBL/GenBank/DDBJ databases">
        <title>Limnoglobus roseus gen. nov., sp. nov., a novel freshwater planctomycete with a giant genome from the family Gemmataceae.</title>
        <authorList>
            <person name="Kulichevskaya I.S."/>
            <person name="Naumoff D.G."/>
            <person name="Miroshnikov K."/>
            <person name="Ivanova A."/>
            <person name="Philippov D.A."/>
            <person name="Hakobyan A."/>
            <person name="Rijpstra I.C."/>
            <person name="Sinninghe Damste J.S."/>
            <person name="Liesack W."/>
            <person name="Dedysh S.N."/>
        </authorList>
    </citation>
    <scope>NUCLEOTIDE SEQUENCE [LARGE SCALE GENOMIC DNA]</scope>
    <source>
        <strain evidence="4">PX52</strain>
    </source>
</reference>
<dbReference type="InterPro" id="IPR016187">
    <property type="entry name" value="CTDL_fold"/>
</dbReference>
<dbReference type="GO" id="GO:0120147">
    <property type="term" value="F:formylglycine-generating oxidase activity"/>
    <property type="evidence" value="ECO:0007669"/>
    <property type="project" value="TreeGrafter"/>
</dbReference>
<name>A0A5C1A9K8_9BACT</name>
<gene>
    <name evidence="3" type="ORF">PX52LOC_00596</name>
</gene>
<feature type="signal peptide" evidence="1">
    <location>
        <begin position="1"/>
        <end position="19"/>
    </location>
</feature>
<keyword evidence="1" id="KW-0732">Signal</keyword>
<evidence type="ECO:0000256" key="1">
    <source>
        <dbReference type="SAM" id="SignalP"/>
    </source>
</evidence>
<dbReference type="Proteomes" id="UP000324974">
    <property type="component" value="Chromosome"/>
</dbReference>
<sequence>MKALLFSVLLVLAGTRLLAADPLKPVAKAANGNDIPHPASTQTTPVTDGGKTIAVPDGMVYVPAGEFTAGTGNSAKKVNLDGYCIGKFSVTNAEYKAFLDDTGTRGTPSYWHGGTYPEGKANHPVAYVSLAKAKEYAAWVGKKTGWKVAIPTADQWEKAARGPKGFLYPWGNSSDVVYADGKLTSKFNFNGVTVAKYLKDEPKKAVTYNNNKSKYFGIKTTVDQIAGYDNSGRATTLSIGANGSVRGWVSHGTYTGFIYTDLFTSLGETGGNTTPVGSYEAGKSGYGCYDMAGNLWNWCDSTIVATNGAEKGKTVNEIRGGSWYAVSNSCRSTSIGEGRAASGAYNTVGFRIVMIPAAN</sequence>
<dbReference type="Gene3D" id="3.90.1580.10">
    <property type="entry name" value="paralog of FGE (formylglycine-generating enzyme)"/>
    <property type="match status" value="1"/>
</dbReference>
<dbReference type="InterPro" id="IPR051043">
    <property type="entry name" value="Sulfatase_Mod_Factor_Kinase"/>
</dbReference>
<dbReference type="PANTHER" id="PTHR23150:SF19">
    <property type="entry name" value="FORMYLGLYCINE-GENERATING ENZYME"/>
    <property type="match status" value="1"/>
</dbReference>
<evidence type="ECO:0000259" key="2">
    <source>
        <dbReference type="Pfam" id="PF03781"/>
    </source>
</evidence>
<accession>A0A5C1A9K8</accession>
<dbReference type="AlphaFoldDB" id="A0A5C1A9K8"/>
<organism evidence="3 4">
    <name type="scientific">Limnoglobus roseus</name>
    <dbReference type="NCBI Taxonomy" id="2598579"/>
    <lineage>
        <taxon>Bacteria</taxon>
        <taxon>Pseudomonadati</taxon>
        <taxon>Planctomycetota</taxon>
        <taxon>Planctomycetia</taxon>
        <taxon>Gemmatales</taxon>
        <taxon>Gemmataceae</taxon>
        <taxon>Limnoglobus</taxon>
    </lineage>
</organism>
<dbReference type="PANTHER" id="PTHR23150">
    <property type="entry name" value="SULFATASE MODIFYING FACTOR 1, 2"/>
    <property type="match status" value="1"/>
</dbReference>
<dbReference type="KEGG" id="lrs:PX52LOC_00596"/>